<dbReference type="AlphaFoldDB" id="A0A1E3NKM0"/>
<dbReference type="OrthoDB" id="4087202at2759"/>
<dbReference type="Proteomes" id="UP000094455">
    <property type="component" value="Unassembled WGS sequence"/>
</dbReference>
<feature type="region of interest" description="Disordered" evidence="1">
    <location>
        <begin position="826"/>
        <end position="848"/>
    </location>
</feature>
<dbReference type="EMBL" id="KV454003">
    <property type="protein sequence ID" value="ODQ46687.1"/>
    <property type="molecule type" value="Genomic_DNA"/>
</dbReference>
<dbReference type="RefSeq" id="XP_019017800.1">
    <property type="nucleotide sequence ID" value="XM_019159821.1"/>
</dbReference>
<evidence type="ECO:0000313" key="2">
    <source>
        <dbReference type="EMBL" id="ODQ46687.1"/>
    </source>
</evidence>
<feature type="compositionally biased region" description="Polar residues" evidence="1">
    <location>
        <begin position="756"/>
        <end position="786"/>
    </location>
</feature>
<feature type="compositionally biased region" description="Acidic residues" evidence="1">
    <location>
        <begin position="51"/>
        <end position="62"/>
    </location>
</feature>
<feature type="region of interest" description="Disordered" evidence="1">
    <location>
        <begin position="998"/>
        <end position="1086"/>
    </location>
</feature>
<feature type="compositionally biased region" description="Low complexity" evidence="1">
    <location>
        <begin position="1012"/>
        <end position="1033"/>
    </location>
</feature>
<sequence>MGAENEPSAKNEATPRTGSDDGVGTTAAEASAVAAVTETEEQKMVQQIELEQPDGETEEEIEKMEVKTEIRPVEKSEETANIPAEGEANDNSKAESGEELKKEEEESGSQIKDEIEGVVQPPTEIVASVPTLKPEIRQKSLAQIKTLFPIDAKLLQYCYISRKIMTFIIVVKRAKELLANPATPLADPQSIILLSGPIFNINDNFYRRSELLQNMQKYNPAQTIDVSLVLSPISFDSLENISRNSPVNPYGISLEKMVPLPNRKRVIDTITLLELLLLSVYEAVDAKFTTALSQVNRQHGTKETKQSIAQNLSPLKFPELSIVNQLTFTDVPDIPSTKQESILRYYLKSQFHFLEIKLATFQNIIDELKAGIHKTSISVANSKTIAQKPQHLTPLYTMYAILLRIADMYIEIRKTGKTIYFQNVNYFSPYSRSRKSVREALARMSIYFTHSKQNSMILTLISRYARRTEIKNISLDSNIFVSEFRKTSLEMITLLDKMMAALRDMHNQWTLIVTEGKDNEFSKEILREKLRERVNNDRDKRLKVLFENQKEMKAQMEHLRAGSLTPGDINNGKTRLANRRVSSIGTIGSIDENSSLNTNTSLFQSQNKLTRRLSVSESPSRGLSSASPSLTSSSRSPFYRQNSNSSSNANTSNFKGSISASTSRSNSLTSTSASRRMVSRRSSASDLQNESKTSALTNRSAIAESPAFVEPPKIGRTVQRKGSYGSLTSASSPSSQSSRTSSLTRQSTNRGLRSPLVTNQQSAASGSPSLTTQSPVIGSSPSVSRRTTADNSRRNSLTTSSSVRNGESLQRRSSVILTHAFSPSLRSQANSAGTVKRRQSVSGIATGKKESNQAQMAALAAKRVVPQNLTAQQRLQQHIMKSAQNGSIYGKPLESRRSFVSKTASPLKAESNYGNNDMELQNQMSSQTQGESLDEKLLNTLDALSVNPNLQVTPSSPLQSQSDGTAGAEGGLSEFPGSPLNSLKATSLEAQNALKLQIMNRSRSNSNTNQGSPVVRTTRTSPTKPSSSPSPSRVRSRSNSALTKLAPVSRQTSGESSGSVSELSRRSSVSSSVQGRTRSRSSSVLGNMDVVSESDVGGEFRVGPDGQVVKKVRFAGVSQYSEDEDAPTPQRMQKQIRQKWAAYKPLFRKLNSQEGLVFKQNHMDGSVDGANGTAKNVNYGGGLITGPMNANGGGLGLNPNMVMGAQTQPNGKVMLMDVITGQAESDAVRSMSSMSLRKEKKGLLGGSGAGSGNSSGGNSGGITATARLSRLFRKR</sequence>
<feature type="compositionally biased region" description="Gly residues" evidence="1">
    <location>
        <begin position="1243"/>
        <end position="1260"/>
    </location>
</feature>
<feature type="compositionally biased region" description="Low complexity" evidence="1">
    <location>
        <begin position="25"/>
        <end position="37"/>
    </location>
</feature>
<name>A0A1E3NKM0_9ASCO</name>
<reference evidence="2 3" key="1">
    <citation type="journal article" date="2016" name="Proc. Natl. Acad. Sci. U.S.A.">
        <title>Comparative genomics of biotechnologically important yeasts.</title>
        <authorList>
            <person name="Riley R."/>
            <person name="Haridas S."/>
            <person name="Wolfe K.H."/>
            <person name="Lopes M.R."/>
            <person name="Hittinger C.T."/>
            <person name="Goeker M."/>
            <person name="Salamov A.A."/>
            <person name="Wisecaver J.H."/>
            <person name="Long T.M."/>
            <person name="Calvey C.H."/>
            <person name="Aerts A.L."/>
            <person name="Barry K.W."/>
            <person name="Choi C."/>
            <person name="Clum A."/>
            <person name="Coughlan A.Y."/>
            <person name="Deshpande S."/>
            <person name="Douglass A.P."/>
            <person name="Hanson S.J."/>
            <person name="Klenk H.-P."/>
            <person name="LaButti K.M."/>
            <person name="Lapidus A."/>
            <person name="Lindquist E.A."/>
            <person name="Lipzen A.M."/>
            <person name="Meier-Kolthoff J.P."/>
            <person name="Ohm R.A."/>
            <person name="Otillar R.P."/>
            <person name="Pangilinan J.L."/>
            <person name="Peng Y."/>
            <person name="Rokas A."/>
            <person name="Rosa C.A."/>
            <person name="Scheuner C."/>
            <person name="Sibirny A.A."/>
            <person name="Slot J.C."/>
            <person name="Stielow J.B."/>
            <person name="Sun H."/>
            <person name="Kurtzman C.P."/>
            <person name="Blackwell M."/>
            <person name="Grigoriev I.V."/>
            <person name="Jeffries T.W."/>
        </authorList>
    </citation>
    <scope>NUCLEOTIDE SEQUENCE [LARGE SCALE GENOMIC DNA]</scope>
    <source>
        <strain evidence="2 3">NRRL Y-2026</strain>
    </source>
</reference>
<feature type="compositionally biased region" description="Polar residues" evidence="1">
    <location>
        <begin position="686"/>
        <end position="700"/>
    </location>
</feature>
<evidence type="ECO:0000256" key="1">
    <source>
        <dbReference type="SAM" id="MobiDB-lite"/>
    </source>
</evidence>
<accession>A0A1E3NKM0</accession>
<feature type="region of interest" description="Disordered" evidence="1">
    <location>
        <begin position="611"/>
        <end position="810"/>
    </location>
</feature>
<gene>
    <name evidence="2" type="ORF">PICMEDRAFT_11665</name>
</gene>
<evidence type="ECO:0000313" key="3">
    <source>
        <dbReference type="Proteomes" id="UP000094455"/>
    </source>
</evidence>
<feature type="compositionally biased region" description="Low complexity" evidence="1">
    <location>
        <begin position="1048"/>
        <end position="1084"/>
    </location>
</feature>
<dbReference type="STRING" id="763406.A0A1E3NKM0"/>
<keyword evidence="3" id="KW-1185">Reference proteome</keyword>
<feature type="compositionally biased region" description="Low complexity" evidence="1">
    <location>
        <begin position="726"/>
        <end position="748"/>
    </location>
</feature>
<feature type="compositionally biased region" description="Basic and acidic residues" evidence="1">
    <location>
        <begin position="90"/>
        <end position="104"/>
    </location>
</feature>
<protein>
    <submittedName>
        <fullName evidence="2">Uncharacterized protein</fullName>
    </submittedName>
</protein>
<feature type="compositionally biased region" description="Polar residues" evidence="1">
    <location>
        <begin position="999"/>
        <end position="1011"/>
    </location>
</feature>
<dbReference type="GeneID" id="30176508"/>
<feature type="compositionally biased region" description="Basic and acidic residues" evidence="1">
    <location>
        <begin position="63"/>
        <end position="78"/>
    </location>
</feature>
<feature type="compositionally biased region" description="Low complexity" evidence="1">
    <location>
        <begin position="616"/>
        <end position="685"/>
    </location>
</feature>
<feature type="region of interest" description="Disordered" evidence="1">
    <location>
        <begin position="1229"/>
        <end position="1275"/>
    </location>
</feature>
<feature type="compositionally biased region" description="Low complexity" evidence="1">
    <location>
        <begin position="794"/>
        <end position="805"/>
    </location>
</feature>
<feature type="compositionally biased region" description="Polar residues" evidence="1">
    <location>
        <begin position="948"/>
        <end position="964"/>
    </location>
</feature>
<feature type="region of interest" description="Disordered" evidence="1">
    <location>
        <begin position="1"/>
        <end position="117"/>
    </location>
</feature>
<organism evidence="2 3">
    <name type="scientific">Pichia membranifaciens NRRL Y-2026</name>
    <dbReference type="NCBI Taxonomy" id="763406"/>
    <lineage>
        <taxon>Eukaryota</taxon>
        <taxon>Fungi</taxon>
        <taxon>Dikarya</taxon>
        <taxon>Ascomycota</taxon>
        <taxon>Saccharomycotina</taxon>
        <taxon>Pichiomycetes</taxon>
        <taxon>Pichiales</taxon>
        <taxon>Pichiaceae</taxon>
        <taxon>Pichia</taxon>
    </lineage>
</organism>
<feature type="region of interest" description="Disordered" evidence="1">
    <location>
        <begin position="948"/>
        <end position="982"/>
    </location>
</feature>
<proteinExistence type="predicted"/>